<sequence length="66" mass="7853">MPIFPGKCYLILGKCYIMIEKYKVSIDLNKSLEIKQNNEFALKQRGEIYCTLRSIINQLYTFMNRL</sequence>
<name>A0A397VM65_9GLOM</name>
<dbReference type="InterPro" id="IPR011990">
    <property type="entry name" value="TPR-like_helical_dom_sf"/>
</dbReference>
<dbReference type="OrthoDB" id="343875at2759"/>
<dbReference type="AlphaFoldDB" id="A0A397VM65"/>
<keyword evidence="2" id="KW-1185">Reference proteome</keyword>
<evidence type="ECO:0000313" key="2">
    <source>
        <dbReference type="Proteomes" id="UP000266673"/>
    </source>
</evidence>
<dbReference type="SUPFAM" id="SSF48452">
    <property type="entry name" value="TPR-like"/>
    <property type="match status" value="1"/>
</dbReference>
<protein>
    <submittedName>
        <fullName evidence="1">Uncharacterized protein</fullName>
    </submittedName>
</protein>
<dbReference type="EMBL" id="QKWP01000324">
    <property type="protein sequence ID" value="RIB22109.1"/>
    <property type="molecule type" value="Genomic_DNA"/>
</dbReference>
<gene>
    <name evidence="1" type="ORF">C2G38_2174779</name>
</gene>
<accession>A0A397VM65</accession>
<reference evidence="1 2" key="1">
    <citation type="submission" date="2018-06" db="EMBL/GenBank/DDBJ databases">
        <title>Comparative genomics reveals the genomic features of Rhizophagus irregularis, R. cerebriforme, R. diaphanum and Gigaspora rosea, and their symbiotic lifestyle signature.</title>
        <authorList>
            <person name="Morin E."/>
            <person name="San Clemente H."/>
            <person name="Chen E.C.H."/>
            <person name="De La Providencia I."/>
            <person name="Hainaut M."/>
            <person name="Kuo A."/>
            <person name="Kohler A."/>
            <person name="Murat C."/>
            <person name="Tang N."/>
            <person name="Roy S."/>
            <person name="Loubradou J."/>
            <person name="Henrissat B."/>
            <person name="Grigoriev I.V."/>
            <person name="Corradi N."/>
            <person name="Roux C."/>
            <person name="Martin F.M."/>
        </authorList>
    </citation>
    <scope>NUCLEOTIDE SEQUENCE [LARGE SCALE GENOMIC DNA]</scope>
    <source>
        <strain evidence="1 2">DAOM 194757</strain>
    </source>
</reference>
<evidence type="ECO:0000313" key="1">
    <source>
        <dbReference type="EMBL" id="RIB22109.1"/>
    </source>
</evidence>
<comment type="caution">
    <text evidence="1">The sequence shown here is derived from an EMBL/GenBank/DDBJ whole genome shotgun (WGS) entry which is preliminary data.</text>
</comment>
<dbReference type="Proteomes" id="UP000266673">
    <property type="component" value="Unassembled WGS sequence"/>
</dbReference>
<proteinExistence type="predicted"/>
<organism evidence="1 2">
    <name type="scientific">Gigaspora rosea</name>
    <dbReference type="NCBI Taxonomy" id="44941"/>
    <lineage>
        <taxon>Eukaryota</taxon>
        <taxon>Fungi</taxon>
        <taxon>Fungi incertae sedis</taxon>
        <taxon>Mucoromycota</taxon>
        <taxon>Glomeromycotina</taxon>
        <taxon>Glomeromycetes</taxon>
        <taxon>Diversisporales</taxon>
        <taxon>Gigasporaceae</taxon>
        <taxon>Gigaspora</taxon>
    </lineage>
</organism>